<evidence type="ECO:0000256" key="8">
    <source>
        <dbReference type="ARBA" id="ARBA00037040"/>
    </source>
</evidence>
<sequence>MQGQARTDEESLNKGRIRLPKMSKVKNKAPAPVQITAEQLLREAKERELELAPPPPKQKITSQEELDDNKMRRRKVFEDSIRKNRTTMSNWFKYAAYEDNMKEIERARSIYERAIDVDHRCIQVWLRYAEMEMRNKQVNHARNVWDRAVTLLPRAQQLWYKYAYMEEVLQNITACRAVFERWMEWEPDPQAWHSYINFEYRYKEYDRARGVYERFILCHPDVKNWMKYAKWEERLGAVEQARGVYERAIEFYGDEFLSEDLFIAFARFEERQREYERCRCIFKYALDNLAKDAQEEIFKYFSAFEKRFGSRQGIEDVVWNKRRKKYEDQLTKDPEDYDTWFDYLRMVESEGDSDVIRDTYERAVANIPESPNKNDWRRYIYLWIMYALFEETEMGDIERTREVWKACLEILPHKKFTFSKIWLHLAHFEVRQKNLMDARRVLGVAIGKCPKDKLFREYIELELQLREFDRCRKLYEKFLEYAPANCTTWIKFAELETILGDPDRARGIFELAITQPQLDMPEVLWKTYIDFEIDLEEIDNARTLYRRLLERTSHPKVWLAFAKFEQDQKDPESDYHPARDVFREASDSLRQAGAEKVERLLVLEQWLAFEKAEDDEANLNYVKSQMPRRVKKRRQLTTDTGADAGWEEYWDYIFPEDEVAKPNMNLLKMAKEWKKKNDSDSDSDSDSD</sequence>
<comment type="similarity">
    <text evidence="2">Belongs to the crooked-neck family.</text>
</comment>
<dbReference type="SMART" id="SM00386">
    <property type="entry name" value="HAT"/>
    <property type="match status" value="14"/>
</dbReference>
<feature type="compositionally biased region" description="Basic and acidic residues" evidence="9">
    <location>
        <begin position="1"/>
        <end position="13"/>
    </location>
</feature>
<evidence type="ECO:0000256" key="2">
    <source>
        <dbReference type="ARBA" id="ARBA00008644"/>
    </source>
</evidence>
<dbReference type="InterPro" id="IPR055430">
    <property type="entry name" value="HAT_Syf1_CNRKL1_C"/>
</dbReference>
<comment type="function">
    <text evidence="8">Involved in pre-mRNA splicing and cell cycle progression. Required for the spliceosome assembly and initiation of the DNA replication.</text>
</comment>
<evidence type="ECO:0000256" key="9">
    <source>
        <dbReference type="SAM" id="MobiDB-lite"/>
    </source>
</evidence>
<dbReference type="Proteomes" id="UP001158576">
    <property type="component" value="Chromosome PAR"/>
</dbReference>
<dbReference type="PANTHER" id="PTHR11246">
    <property type="entry name" value="PRE-MRNA SPLICING FACTOR"/>
    <property type="match status" value="1"/>
</dbReference>
<feature type="compositionally biased region" description="Basic residues" evidence="9">
    <location>
        <begin position="15"/>
        <end position="27"/>
    </location>
</feature>
<dbReference type="InterPro" id="IPR045075">
    <property type="entry name" value="Syf1-like"/>
</dbReference>
<name>A0ABN7S3D4_OIKDI</name>
<dbReference type="SUPFAM" id="SSF48452">
    <property type="entry name" value="TPR-like"/>
    <property type="match status" value="1"/>
</dbReference>
<protein>
    <submittedName>
        <fullName evidence="12">Oidioi.mRNA.OKI2018_I69.PAR.g12167.t1.cds</fullName>
    </submittedName>
</protein>
<evidence type="ECO:0000256" key="1">
    <source>
        <dbReference type="ARBA" id="ARBA00004123"/>
    </source>
</evidence>
<evidence type="ECO:0000313" key="12">
    <source>
        <dbReference type="EMBL" id="CAG5089306.1"/>
    </source>
</evidence>
<evidence type="ECO:0000256" key="6">
    <source>
        <dbReference type="ARBA" id="ARBA00023187"/>
    </source>
</evidence>
<evidence type="ECO:0000259" key="11">
    <source>
        <dbReference type="Pfam" id="PF23233"/>
    </source>
</evidence>
<evidence type="ECO:0000256" key="4">
    <source>
        <dbReference type="ARBA" id="ARBA00022728"/>
    </source>
</evidence>
<evidence type="ECO:0000256" key="3">
    <source>
        <dbReference type="ARBA" id="ARBA00022664"/>
    </source>
</evidence>
<keyword evidence="7" id="KW-0539">Nucleus</keyword>
<accession>A0ABN7S3D4</accession>
<feature type="domain" description="Pre-mRNA-splicing factor Syf1/CRNKL1-like C-terminal HAT-repeats" evidence="10">
    <location>
        <begin position="382"/>
        <end position="546"/>
    </location>
</feature>
<evidence type="ECO:0000259" key="10">
    <source>
        <dbReference type="Pfam" id="PF23231"/>
    </source>
</evidence>
<comment type="subcellular location">
    <subcellularLocation>
        <location evidence="1">Nucleus</location>
    </subcellularLocation>
</comment>
<evidence type="ECO:0000313" key="13">
    <source>
        <dbReference type="Proteomes" id="UP001158576"/>
    </source>
</evidence>
<dbReference type="InterPro" id="IPR011990">
    <property type="entry name" value="TPR-like_helical_dom_sf"/>
</dbReference>
<dbReference type="Pfam" id="PF23233">
    <property type="entry name" value="HAT_Syf1_CNRKL1_N"/>
    <property type="match status" value="1"/>
</dbReference>
<gene>
    <name evidence="12" type="ORF">OKIOD_LOCUS3725</name>
</gene>
<feature type="region of interest" description="Disordered" evidence="9">
    <location>
        <begin position="1"/>
        <end position="33"/>
    </location>
</feature>
<feature type="region of interest" description="Disordered" evidence="9">
    <location>
        <begin position="47"/>
        <end position="68"/>
    </location>
</feature>
<feature type="domain" description="Pre-mRNA-splicing factor Syf1-like N-terminal HAT-repeats" evidence="11">
    <location>
        <begin position="76"/>
        <end position="221"/>
    </location>
</feature>
<keyword evidence="5" id="KW-0677">Repeat</keyword>
<reference evidence="12 13" key="1">
    <citation type="submission" date="2021-04" db="EMBL/GenBank/DDBJ databases">
        <authorList>
            <person name="Bliznina A."/>
        </authorList>
    </citation>
    <scope>NUCLEOTIDE SEQUENCE [LARGE SCALE GENOMIC DNA]</scope>
</reference>
<keyword evidence="4" id="KW-0747">Spliceosome</keyword>
<organism evidence="12 13">
    <name type="scientific">Oikopleura dioica</name>
    <name type="common">Tunicate</name>
    <dbReference type="NCBI Taxonomy" id="34765"/>
    <lineage>
        <taxon>Eukaryota</taxon>
        <taxon>Metazoa</taxon>
        <taxon>Chordata</taxon>
        <taxon>Tunicata</taxon>
        <taxon>Appendicularia</taxon>
        <taxon>Copelata</taxon>
        <taxon>Oikopleuridae</taxon>
        <taxon>Oikopleura</taxon>
    </lineage>
</organism>
<dbReference type="InterPro" id="IPR055433">
    <property type="entry name" value="HAT_Syf1-like_N"/>
</dbReference>
<evidence type="ECO:0000256" key="5">
    <source>
        <dbReference type="ARBA" id="ARBA00022737"/>
    </source>
</evidence>
<dbReference type="PANTHER" id="PTHR11246:SF3">
    <property type="entry name" value="CROOKED NECK-LIKE PROTEIN 1"/>
    <property type="match status" value="1"/>
</dbReference>
<evidence type="ECO:0000256" key="7">
    <source>
        <dbReference type="ARBA" id="ARBA00023242"/>
    </source>
</evidence>
<dbReference type="Gene3D" id="1.25.40.10">
    <property type="entry name" value="Tetratricopeptide repeat domain"/>
    <property type="match status" value="4"/>
</dbReference>
<dbReference type="InterPro" id="IPR003107">
    <property type="entry name" value="HAT"/>
</dbReference>
<keyword evidence="3" id="KW-0507">mRNA processing</keyword>
<dbReference type="EMBL" id="OU015568">
    <property type="protein sequence ID" value="CAG5089306.1"/>
    <property type="molecule type" value="Genomic_DNA"/>
</dbReference>
<keyword evidence="6" id="KW-0508">mRNA splicing</keyword>
<keyword evidence="13" id="KW-1185">Reference proteome</keyword>
<dbReference type="Pfam" id="PF23231">
    <property type="entry name" value="HAT_Syf1_CNRKL1_C"/>
    <property type="match status" value="1"/>
</dbReference>
<proteinExistence type="inferred from homology"/>